<accession>A0A0D0D595</accession>
<dbReference type="InParanoid" id="A0A0D0D595"/>
<evidence type="ECO:0000313" key="1">
    <source>
        <dbReference type="EMBL" id="KIK75224.1"/>
    </source>
</evidence>
<dbReference type="HOGENOM" id="CLU_123457_0_0_1"/>
<reference evidence="1 2" key="1">
    <citation type="submission" date="2014-04" db="EMBL/GenBank/DDBJ databases">
        <authorList>
            <consortium name="DOE Joint Genome Institute"/>
            <person name="Kuo A."/>
            <person name="Kohler A."/>
            <person name="Jargeat P."/>
            <person name="Nagy L.G."/>
            <person name="Floudas D."/>
            <person name="Copeland A."/>
            <person name="Barry K.W."/>
            <person name="Cichocki N."/>
            <person name="Veneault-Fourrey C."/>
            <person name="LaButti K."/>
            <person name="Lindquist E.A."/>
            <person name="Lipzen A."/>
            <person name="Lundell T."/>
            <person name="Morin E."/>
            <person name="Murat C."/>
            <person name="Sun H."/>
            <person name="Tunlid A."/>
            <person name="Henrissat B."/>
            <person name="Grigoriev I.V."/>
            <person name="Hibbett D.S."/>
            <person name="Martin F."/>
            <person name="Nordberg H.P."/>
            <person name="Cantor M.N."/>
            <person name="Hua S.X."/>
        </authorList>
    </citation>
    <scope>NUCLEOTIDE SEQUENCE [LARGE SCALE GENOMIC DNA]</scope>
    <source>
        <strain evidence="1 2">Ve08.2h10</strain>
    </source>
</reference>
<dbReference type="EMBL" id="KN828260">
    <property type="protein sequence ID" value="KIK75224.1"/>
    <property type="molecule type" value="Genomic_DNA"/>
</dbReference>
<dbReference type="AlphaFoldDB" id="A0A0D0D595"/>
<protein>
    <submittedName>
        <fullName evidence="1">Uncharacterized protein</fullName>
    </submittedName>
</protein>
<dbReference type="OrthoDB" id="10405684at2759"/>
<gene>
    <name evidence="1" type="ORF">PAXRUDRAFT_19179</name>
</gene>
<sequence>MPHHCPDQTGFQHILEYISLRCDFICRAAVSDTMDHVQCLGNLPSEIPLATRVITTAVMQGWKVEIPHTIQLLVDPEHTVASQINRDYGKITEDPGLPHPWWSDVNQQLPERYQELRWEELLCLYAEFIPRCPMVVLLPEIHTTEDLTDIKRLELAQRQAILTWTTLAREIAKVDVEMRAEMERIVELEAFWPAEEIFDALSGHHNDRSRWPFM</sequence>
<evidence type="ECO:0000313" key="2">
    <source>
        <dbReference type="Proteomes" id="UP000054538"/>
    </source>
</evidence>
<name>A0A0D0D595_9AGAM</name>
<dbReference type="Proteomes" id="UP000054538">
    <property type="component" value="Unassembled WGS sequence"/>
</dbReference>
<organism evidence="1 2">
    <name type="scientific">Paxillus rubicundulus Ve08.2h10</name>
    <dbReference type="NCBI Taxonomy" id="930991"/>
    <lineage>
        <taxon>Eukaryota</taxon>
        <taxon>Fungi</taxon>
        <taxon>Dikarya</taxon>
        <taxon>Basidiomycota</taxon>
        <taxon>Agaricomycotina</taxon>
        <taxon>Agaricomycetes</taxon>
        <taxon>Agaricomycetidae</taxon>
        <taxon>Boletales</taxon>
        <taxon>Paxilineae</taxon>
        <taxon>Paxillaceae</taxon>
        <taxon>Paxillus</taxon>
    </lineage>
</organism>
<proteinExistence type="predicted"/>
<reference evidence="2" key="2">
    <citation type="submission" date="2015-01" db="EMBL/GenBank/DDBJ databases">
        <title>Evolutionary Origins and Diversification of the Mycorrhizal Mutualists.</title>
        <authorList>
            <consortium name="DOE Joint Genome Institute"/>
            <consortium name="Mycorrhizal Genomics Consortium"/>
            <person name="Kohler A."/>
            <person name="Kuo A."/>
            <person name="Nagy L.G."/>
            <person name="Floudas D."/>
            <person name="Copeland A."/>
            <person name="Barry K.W."/>
            <person name="Cichocki N."/>
            <person name="Veneault-Fourrey C."/>
            <person name="LaButti K."/>
            <person name="Lindquist E.A."/>
            <person name="Lipzen A."/>
            <person name="Lundell T."/>
            <person name="Morin E."/>
            <person name="Murat C."/>
            <person name="Riley R."/>
            <person name="Ohm R."/>
            <person name="Sun H."/>
            <person name="Tunlid A."/>
            <person name="Henrissat B."/>
            <person name="Grigoriev I.V."/>
            <person name="Hibbett D.S."/>
            <person name="Martin F."/>
        </authorList>
    </citation>
    <scope>NUCLEOTIDE SEQUENCE [LARGE SCALE GENOMIC DNA]</scope>
    <source>
        <strain evidence="2">Ve08.2h10</strain>
    </source>
</reference>
<keyword evidence="2" id="KW-1185">Reference proteome</keyword>